<dbReference type="EMBL" id="FOYN01000005">
    <property type="protein sequence ID" value="SFR59885.1"/>
    <property type="molecule type" value="Genomic_DNA"/>
</dbReference>
<name>A0A1I6HZJ6_HALSD</name>
<accession>A0A1I6HZJ6</accession>
<evidence type="ECO:0000256" key="1">
    <source>
        <dbReference type="SAM" id="MobiDB-lite"/>
    </source>
</evidence>
<feature type="compositionally biased region" description="Basic and acidic residues" evidence="1">
    <location>
        <begin position="24"/>
        <end position="35"/>
    </location>
</feature>
<evidence type="ECO:0000313" key="3">
    <source>
        <dbReference type="Proteomes" id="UP000198932"/>
    </source>
</evidence>
<sequence length="91" mass="10050">MTPTKETPSGPVEDNASDRKKRAERAATRSVPDVRRRDDAVTRLVKLRTAHGTRTVETAVSPLATDSAAVDLARRREEIPPREFRTGEVVA</sequence>
<dbReference type="Proteomes" id="UP000198932">
    <property type="component" value="Unassembled WGS sequence"/>
</dbReference>
<dbReference type="AlphaFoldDB" id="A0A1I6HZJ6"/>
<organism evidence="2 3">
    <name type="scientific">Halorubrum sodomense</name>
    <dbReference type="NCBI Taxonomy" id="35743"/>
    <lineage>
        <taxon>Archaea</taxon>
        <taxon>Methanobacteriati</taxon>
        <taxon>Methanobacteriota</taxon>
        <taxon>Stenosarchaea group</taxon>
        <taxon>Halobacteria</taxon>
        <taxon>Halobacteriales</taxon>
        <taxon>Haloferacaceae</taxon>
        <taxon>Halorubrum</taxon>
    </lineage>
</organism>
<gene>
    <name evidence="2" type="ORF">SAMN04487937_3003</name>
</gene>
<proteinExistence type="predicted"/>
<dbReference type="STRING" id="35743.SAMN04487937_3003"/>
<reference evidence="3" key="1">
    <citation type="submission" date="2016-10" db="EMBL/GenBank/DDBJ databases">
        <authorList>
            <person name="Varghese N."/>
            <person name="Submissions S."/>
        </authorList>
    </citation>
    <scope>NUCLEOTIDE SEQUENCE [LARGE SCALE GENOMIC DNA]</scope>
    <source>
        <strain evidence="3">RD 26</strain>
    </source>
</reference>
<evidence type="ECO:0000313" key="2">
    <source>
        <dbReference type="EMBL" id="SFR59885.1"/>
    </source>
</evidence>
<keyword evidence="3" id="KW-1185">Reference proteome</keyword>
<protein>
    <submittedName>
        <fullName evidence="2">Uncharacterized protein</fullName>
    </submittedName>
</protein>
<feature type="region of interest" description="Disordered" evidence="1">
    <location>
        <begin position="1"/>
        <end position="35"/>
    </location>
</feature>